<sequence>MDNFFALFAMAVPIVAIVGGISVAIVRIVTQARLEELARRERIAAIERGADPSKLPPLPTTSVGGYASENYPQGNGRLRRAHGLLIGGLITVAAGIGLAILVGTMEPDKKAWVVGLLPILVGAALLISSRILWPQPK</sequence>
<protein>
    <recommendedName>
        <fullName evidence="2">DUF6249 domain-containing protein</fullName>
    </recommendedName>
</protein>
<dbReference type="Pfam" id="PF19762">
    <property type="entry name" value="DUF6249"/>
    <property type="match status" value="1"/>
</dbReference>
<evidence type="ECO:0000313" key="3">
    <source>
        <dbReference type="EMBL" id="TMQ63119.1"/>
    </source>
</evidence>
<feature type="transmembrane region" description="Helical" evidence="1">
    <location>
        <begin position="6"/>
        <end position="30"/>
    </location>
</feature>
<accession>A0A538THM1</accession>
<name>A0A538THM1_UNCEI</name>
<keyword evidence="1" id="KW-0812">Transmembrane</keyword>
<evidence type="ECO:0000259" key="2">
    <source>
        <dbReference type="Pfam" id="PF19762"/>
    </source>
</evidence>
<evidence type="ECO:0000256" key="1">
    <source>
        <dbReference type="SAM" id="Phobius"/>
    </source>
</evidence>
<organism evidence="3 4">
    <name type="scientific">Eiseniibacteriota bacterium</name>
    <dbReference type="NCBI Taxonomy" id="2212470"/>
    <lineage>
        <taxon>Bacteria</taxon>
        <taxon>Candidatus Eiseniibacteriota</taxon>
    </lineage>
</organism>
<keyword evidence="1" id="KW-1133">Transmembrane helix</keyword>
<dbReference type="Proteomes" id="UP000317691">
    <property type="component" value="Unassembled WGS sequence"/>
</dbReference>
<evidence type="ECO:0000313" key="4">
    <source>
        <dbReference type="Proteomes" id="UP000317691"/>
    </source>
</evidence>
<dbReference type="InterPro" id="IPR046216">
    <property type="entry name" value="DUF6249"/>
</dbReference>
<reference evidence="3 4" key="1">
    <citation type="journal article" date="2019" name="Nat. Microbiol.">
        <title>Mediterranean grassland soil C-N compound turnover is dependent on rainfall and depth, and is mediated by genomically divergent microorganisms.</title>
        <authorList>
            <person name="Diamond S."/>
            <person name="Andeer P.F."/>
            <person name="Li Z."/>
            <person name="Crits-Christoph A."/>
            <person name="Burstein D."/>
            <person name="Anantharaman K."/>
            <person name="Lane K.R."/>
            <person name="Thomas B.C."/>
            <person name="Pan C."/>
            <person name="Northen T.R."/>
            <person name="Banfield J.F."/>
        </authorList>
    </citation>
    <scope>NUCLEOTIDE SEQUENCE [LARGE SCALE GENOMIC DNA]</scope>
    <source>
        <strain evidence="3">WS_9</strain>
    </source>
</reference>
<feature type="transmembrane region" description="Helical" evidence="1">
    <location>
        <begin position="84"/>
        <end position="105"/>
    </location>
</feature>
<gene>
    <name evidence="3" type="ORF">E6K79_10760</name>
</gene>
<dbReference type="AlphaFoldDB" id="A0A538THM1"/>
<comment type="caution">
    <text evidence="3">The sequence shown here is derived from an EMBL/GenBank/DDBJ whole genome shotgun (WGS) entry which is preliminary data.</text>
</comment>
<feature type="transmembrane region" description="Helical" evidence="1">
    <location>
        <begin position="111"/>
        <end position="133"/>
    </location>
</feature>
<feature type="domain" description="DUF6249" evidence="2">
    <location>
        <begin position="14"/>
        <end position="131"/>
    </location>
</feature>
<proteinExistence type="predicted"/>
<dbReference type="EMBL" id="VBOZ01000033">
    <property type="protein sequence ID" value="TMQ63119.1"/>
    <property type="molecule type" value="Genomic_DNA"/>
</dbReference>
<keyword evidence="1" id="KW-0472">Membrane</keyword>